<accession>A0AAD4C432</accession>
<gene>
    <name evidence="2" type="ORF">L210DRAFT_3641744</name>
</gene>
<name>A0AAD4C432_BOLED</name>
<dbReference type="Gene3D" id="3.40.850.10">
    <property type="entry name" value="Kinesin motor domain"/>
    <property type="match status" value="1"/>
</dbReference>
<feature type="compositionally biased region" description="Low complexity" evidence="1">
    <location>
        <begin position="136"/>
        <end position="151"/>
    </location>
</feature>
<dbReference type="Proteomes" id="UP001194468">
    <property type="component" value="Unassembled WGS sequence"/>
</dbReference>
<reference evidence="2" key="2">
    <citation type="journal article" date="2020" name="Nat. Commun.">
        <title>Large-scale genome sequencing of mycorrhizal fungi provides insights into the early evolution of symbiotic traits.</title>
        <authorList>
            <person name="Miyauchi S."/>
            <person name="Kiss E."/>
            <person name="Kuo A."/>
            <person name="Drula E."/>
            <person name="Kohler A."/>
            <person name="Sanchez-Garcia M."/>
            <person name="Morin E."/>
            <person name="Andreopoulos B."/>
            <person name="Barry K.W."/>
            <person name="Bonito G."/>
            <person name="Buee M."/>
            <person name="Carver A."/>
            <person name="Chen C."/>
            <person name="Cichocki N."/>
            <person name="Clum A."/>
            <person name="Culley D."/>
            <person name="Crous P.W."/>
            <person name="Fauchery L."/>
            <person name="Girlanda M."/>
            <person name="Hayes R.D."/>
            <person name="Keri Z."/>
            <person name="LaButti K."/>
            <person name="Lipzen A."/>
            <person name="Lombard V."/>
            <person name="Magnuson J."/>
            <person name="Maillard F."/>
            <person name="Murat C."/>
            <person name="Nolan M."/>
            <person name="Ohm R.A."/>
            <person name="Pangilinan J."/>
            <person name="Pereira M.F."/>
            <person name="Perotto S."/>
            <person name="Peter M."/>
            <person name="Pfister S."/>
            <person name="Riley R."/>
            <person name="Sitrit Y."/>
            <person name="Stielow J.B."/>
            <person name="Szollosi G."/>
            <person name="Zifcakova L."/>
            <person name="Stursova M."/>
            <person name="Spatafora J.W."/>
            <person name="Tedersoo L."/>
            <person name="Vaario L.M."/>
            <person name="Yamada A."/>
            <person name="Yan M."/>
            <person name="Wang P."/>
            <person name="Xu J."/>
            <person name="Bruns T."/>
            <person name="Baldrian P."/>
            <person name="Vilgalys R."/>
            <person name="Dunand C."/>
            <person name="Henrissat B."/>
            <person name="Grigoriev I.V."/>
            <person name="Hibbett D."/>
            <person name="Nagy L.G."/>
            <person name="Martin F.M."/>
        </authorList>
    </citation>
    <scope>NUCLEOTIDE SEQUENCE</scope>
    <source>
        <strain evidence="2">BED1</strain>
    </source>
</reference>
<dbReference type="SUPFAM" id="SSF52540">
    <property type="entry name" value="P-loop containing nucleoside triphosphate hydrolases"/>
    <property type="match status" value="1"/>
</dbReference>
<feature type="region of interest" description="Disordered" evidence="1">
    <location>
        <begin position="192"/>
        <end position="242"/>
    </location>
</feature>
<sequence length="242" mass="25914">MSLRQQPEAINDLASPSAVSEPQTISSSPVSASVSCPTQCIPTSVPLPSSPSILTNMSLPTQTHFFKNTPHTIGIRPRTRPPLANNAYYHMRHTTQDQDLILSGETGSKKSETRRLTIKTLLELELSVSKERRALSSPPRSPQQSSSSNRSGMLAHSSIQMHPALESIVHRPPLIRQRVSLASSLRCPTLTTPSAFASTTPNTPSPASSASPPTLPGVKDHTKIISASSPGLTKAEVIPTVH</sequence>
<feature type="region of interest" description="Disordered" evidence="1">
    <location>
        <begin position="1"/>
        <end position="33"/>
    </location>
</feature>
<feature type="region of interest" description="Disordered" evidence="1">
    <location>
        <begin position="130"/>
        <end position="155"/>
    </location>
</feature>
<evidence type="ECO:0000256" key="1">
    <source>
        <dbReference type="SAM" id="MobiDB-lite"/>
    </source>
</evidence>
<dbReference type="InterPro" id="IPR036961">
    <property type="entry name" value="Kinesin_motor_dom_sf"/>
</dbReference>
<evidence type="ECO:0000313" key="3">
    <source>
        <dbReference type="Proteomes" id="UP001194468"/>
    </source>
</evidence>
<dbReference type="AlphaFoldDB" id="A0AAD4C432"/>
<organism evidence="2 3">
    <name type="scientific">Boletus edulis BED1</name>
    <dbReference type="NCBI Taxonomy" id="1328754"/>
    <lineage>
        <taxon>Eukaryota</taxon>
        <taxon>Fungi</taxon>
        <taxon>Dikarya</taxon>
        <taxon>Basidiomycota</taxon>
        <taxon>Agaricomycotina</taxon>
        <taxon>Agaricomycetes</taxon>
        <taxon>Agaricomycetidae</taxon>
        <taxon>Boletales</taxon>
        <taxon>Boletineae</taxon>
        <taxon>Boletaceae</taxon>
        <taxon>Boletoideae</taxon>
        <taxon>Boletus</taxon>
    </lineage>
</organism>
<dbReference type="EMBL" id="WHUW01000004">
    <property type="protein sequence ID" value="KAF8447871.1"/>
    <property type="molecule type" value="Genomic_DNA"/>
</dbReference>
<feature type="compositionally biased region" description="Low complexity" evidence="1">
    <location>
        <begin position="192"/>
        <end position="212"/>
    </location>
</feature>
<keyword evidence="3" id="KW-1185">Reference proteome</keyword>
<proteinExistence type="predicted"/>
<protein>
    <submittedName>
        <fullName evidence="2">Uncharacterized protein</fullName>
    </submittedName>
</protein>
<evidence type="ECO:0000313" key="2">
    <source>
        <dbReference type="EMBL" id="KAF8447871.1"/>
    </source>
</evidence>
<comment type="caution">
    <text evidence="2">The sequence shown here is derived from an EMBL/GenBank/DDBJ whole genome shotgun (WGS) entry which is preliminary data.</text>
</comment>
<reference evidence="2" key="1">
    <citation type="submission" date="2019-10" db="EMBL/GenBank/DDBJ databases">
        <authorList>
            <consortium name="DOE Joint Genome Institute"/>
            <person name="Kuo A."/>
            <person name="Miyauchi S."/>
            <person name="Kiss E."/>
            <person name="Drula E."/>
            <person name="Kohler A."/>
            <person name="Sanchez-Garcia M."/>
            <person name="Andreopoulos B."/>
            <person name="Barry K.W."/>
            <person name="Bonito G."/>
            <person name="Buee M."/>
            <person name="Carver A."/>
            <person name="Chen C."/>
            <person name="Cichocki N."/>
            <person name="Clum A."/>
            <person name="Culley D."/>
            <person name="Crous P.W."/>
            <person name="Fauchery L."/>
            <person name="Girlanda M."/>
            <person name="Hayes R."/>
            <person name="Keri Z."/>
            <person name="LaButti K."/>
            <person name="Lipzen A."/>
            <person name="Lombard V."/>
            <person name="Magnuson J."/>
            <person name="Maillard F."/>
            <person name="Morin E."/>
            <person name="Murat C."/>
            <person name="Nolan M."/>
            <person name="Ohm R."/>
            <person name="Pangilinan J."/>
            <person name="Pereira M."/>
            <person name="Perotto S."/>
            <person name="Peter M."/>
            <person name="Riley R."/>
            <person name="Sitrit Y."/>
            <person name="Stielow B."/>
            <person name="Szollosi G."/>
            <person name="Zifcakova L."/>
            <person name="Stursova M."/>
            <person name="Spatafora J.W."/>
            <person name="Tedersoo L."/>
            <person name="Vaario L.-M."/>
            <person name="Yamada A."/>
            <person name="Yan M."/>
            <person name="Wang P."/>
            <person name="Xu J."/>
            <person name="Bruns T."/>
            <person name="Baldrian P."/>
            <person name="Vilgalys R."/>
            <person name="Henrissat B."/>
            <person name="Grigoriev I.V."/>
            <person name="Hibbett D."/>
            <person name="Nagy L.G."/>
            <person name="Martin F.M."/>
        </authorList>
    </citation>
    <scope>NUCLEOTIDE SEQUENCE</scope>
    <source>
        <strain evidence="2">BED1</strain>
    </source>
</reference>
<dbReference type="InterPro" id="IPR027417">
    <property type="entry name" value="P-loop_NTPase"/>
</dbReference>